<evidence type="ECO:0000256" key="1">
    <source>
        <dbReference type="SAM" id="MobiDB-lite"/>
    </source>
</evidence>
<proteinExistence type="predicted"/>
<evidence type="ECO:0000313" key="3">
    <source>
        <dbReference type="Proteomes" id="UP000829685"/>
    </source>
</evidence>
<sequence length="232" mass="25391">MPSEIYRQLQARVQAVRAASSTQASRPTRARTNAGVKKTGKRSTSTGATKPKPKPKPKPKSKRRAKKRKKKSRHHSLGSMDSILADPCPDPLARQDRWIPPLGQRPQRVSPPPPEQVAPGLWAAYAALDDWMYGEAHSGDAAAAALARGARAPPSRRPVGVDGTLWNIYWLLEAWVYRAGLTAEEAVGLPTFDEIMKFQDGGGPRPVTPPGWRWDGLDLEPVAAEGDEKEEP</sequence>
<reference evidence="2" key="1">
    <citation type="submission" date="2021-03" db="EMBL/GenBank/DDBJ databases">
        <title>Revisited historic fungal species revealed as producer of novel bioactive compounds through whole genome sequencing and comparative genomics.</title>
        <authorList>
            <person name="Vignolle G.A."/>
            <person name="Hochenegger N."/>
            <person name="Mach R.L."/>
            <person name="Mach-Aigner A.R."/>
            <person name="Javad Rahimi M."/>
            <person name="Salim K.A."/>
            <person name="Chan C.M."/>
            <person name="Lim L.B.L."/>
            <person name="Cai F."/>
            <person name="Druzhinina I.S."/>
            <person name="U'Ren J.M."/>
            <person name="Derntl C."/>
        </authorList>
    </citation>
    <scope>NUCLEOTIDE SEQUENCE</scope>
    <source>
        <strain evidence="2">TUCIM 5799</strain>
    </source>
</reference>
<protein>
    <submittedName>
        <fullName evidence="2">Uncharacterized protein</fullName>
    </submittedName>
</protein>
<organism evidence="2 3">
    <name type="scientific">Neoarthrinium moseri</name>
    <dbReference type="NCBI Taxonomy" id="1658444"/>
    <lineage>
        <taxon>Eukaryota</taxon>
        <taxon>Fungi</taxon>
        <taxon>Dikarya</taxon>
        <taxon>Ascomycota</taxon>
        <taxon>Pezizomycotina</taxon>
        <taxon>Sordariomycetes</taxon>
        <taxon>Xylariomycetidae</taxon>
        <taxon>Amphisphaeriales</taxon>
        <taxon>Apiosporaceae</taxon>
        <taxon>Neoarthrinium</taxon>
    </lineage>
</organism>
<feature type="compositionally biased region" description="Basic residues" evidence="1">
    <location>
        <begin position="51"/>
        <end position="76"/>
    </location>
</feature>
<comment type="caution">
    <text evidence="2">The sequence shown here is derived from an EMBL/GenBank/DDBJ whole genome shotgun (WGS) entry which is preliminary data.</text>
</comment>
<keyword evidence="3" id="KW-1185">Reference proteome</keyword>
<feature type="region of interest" description="Disordered" evidence="1">
    <location>
        <begin position="14"/>
        <end position="116"/>
    </location>
</feature>
<feature type="region of interest" description="Disordered" evidence="1">
    <location>
        <begin position="201"/>
        <end position="232"/>
    </location>
</feature>
<dbReference type="EMBL" id="JAFIMR010000005">
    <property type="protein sequence ID" value="KAI1878739.1"/>
    <property type="molecule type" value="Genomic_DNA"/>
</dbReference>
<evidence type="ECO:0000313" key="2">
    <source>
        <dbReference type="EMBL" id="KAI1878739.1"/>
    </source>
</evidence>
<gene>
    <name evidence="2" type="ORF">JX265_002916</name>
</gene>
<name>A0A9P9WT97_9PEZI</name>
<accession>A0A9P9WT97</accession>
<dbReference type="AlphaFoldDB" id="A0A9P9WT97"/>
<dbReference type="Proteomes" id="UP000829685">
    <property type="component" value="Unassembled WGS sequence"/>
</dbReference>